<dbReference type="Proteomes" id="UP000799772">
    <property type="component" value="Unassembled WGS sequence"/>
</dbReference>
<name>A0A9P4M8P1_9PEZI</name>
<sequence length="319" mass="35346">MPLKTFEYKTFGDGQPILANVHYNDQANQKPQAIAIALHSGGFATGRRDLITPSHIKAFVERNFVVVSPDYRLYPNISLYDGPIQDTRDAYHWCRKSLPSIMKEHLGIAVDGDRIVAFGQSAGGHLAMMLGLEKEKPRAILSFYGPLNLRNPFYRQPVKQIITLLAAGVPQFEQSFLDKVYDEPVTTSNETLVLTASGGFKMPPEIDFAQPRNAWLFSIISNGTWVSEIVPESEVDRLDPICGFSEDFPPTYFIHGEADQVVDVNVVKDAHNKLKAFGVETEMVVVPGQPHAFDNALVAGDGMFENAIIEPINFAASHV</sequence>
<evidence type="ECO:0000313" key="3">
    <source>
        <dbReference type="EMBL" id="KAF2101891.1"/>
    </source>
</evidence>
<evidence type="ECO:0000259" key="2">
    <source>
        <dbReference type="Pfam" id="PF20434"/>
    </source>
</evidence>
<dbReference type="InterPro" id="IPR029058">
    <property type="entry name" value="AB_hydrolase_fold"/>
</dbReference>
<dbReference type="Pfam" id="PF20434">
    <property type="entry name" value="BD-FAE"/>
    <property type="match status" value="1"/>
</dbReference>
<accession>A0A9P4M8P1</accession>
<dbReference type="Gene3D" id="3.40.50.1820">
    <property type="entry name" value="alpha/beta hydrolase"/>
    <property type="match status" value="1"/>
</dbReference>
<evidence type="ECO:0000313" key="4">
    <source>
        <dbReference type="Proteomes" id="UP000799772"/>
    </source>
</evidence>
<reference evidence="3" key="1">
    <citation type="journal article" date="2020" name="Stud. Mycol.">
        <title>101 Dothideomycetes genomes: a test case for predicting lifestyles and emergence of pathogens.</title>
        <authorList>
            <person name="Haridas S."/>
            <person name="Albert R."/>
            <person name="Binder M."/>
            <person name="Bloem J."/>
            <person name="Labutti K."/>
            <person name="Salamov A."/>
            <person name="Andreopoulos B."/>
            <person name="Baker S."/>
            <person name="Barry K."/>
            <person name="Bills G."/>
            <person name="Bluhm B."/>
            <person name="Cannon C."/>
            <person name="Castanera R."/>
            <person name="Culley D."/>
            <person name="Daum C."/>
            <person name="Ezra D."/>
            <person name="Gonzalez J."/>
            <person name="Henrissat B."/>
            <person name="Kuo A."/>
            <person name="Liang C."/>
            <person name="Lipzen A."/>
            <person name="Lutzoni F."/>
            <person name="Magnuson J."/>
            <person name="Mondo S."/>
            <person name="Nolan M."/>
            <person name="Ohm R."/>
            <person name="Pangilinan J."/>
            <person name="Park H.-J."/>
            <person name="Ramirez L."/>
            <person name="Alfaro M."/>
            <person name="Sun H."/>
            <person name="Tritt A."/>
            <person name="Yoshinaga Y."/>
            <person name="Zwiers L.-H."/>
            <person name="Turgeon B."/>
            <person name="Goodwin S."/>
            <person name="Spatafora J."/>
            <person name="Crous P."/>
            <person name="Grigoriev I."/>
        </authorList>
    </citation>
    <scope>NUCLEOTIDE SEQUENCE</scope>
    <source>
        <strain evidence="3">CBS 133067</strain>
    </source>
</reference>
<dbReference type="PANTHER" id="PTHR48081">
    <property type="entry name" value="AB HYDROLASE SUPERFAMILY PROTEIN C4A8.06C"/>
    <property type="match status" value="1"/>
</dbReference>
<dbReference type="InterPro" id="IPR050300">
    <property type="entry name" value="GDXG_lipolytic_enzyme"/>
</dbReference>
<evidence type="ECO:0000256" key="1">
    <source>
        <dbReference type="ARBA" id="ARBA00022801"/>
    </source>
</evidence>
<gene>
    <name evidence="3" type="ORF">NA57DRAFT_73329</name>
</gene>
<dbReference type="SUPFAM" id="SSF53474">
    <property type="entry name" value="alpha/beta-Hydrolases"/>
    <property type="match status" value="1"/>
</dbReference>
<dbReference type="PANTHER" id="PTHR48081:SF3">
    <property type="entry name" value="ALPHA_BETA HYDROLASE FOLD-3 DOMAIN-CONTAINING PROTEIN"/>
    <property type="match status" value="1"/>
</dbReference>
<keyword evidence="1" id="KW-0378">Hydrolase</keyword>
<dbReference type="InterPro" id="IPR049492">
    <property type="entry name" value="BD-FAE-like_dom"/>
</dbReference>
<proteinExistence type="predicted"/>
<comment type="caution">
    <text evidence="3">The sequence shown here is derived from an EMBL/GenBank/DDBJ whole genome shotgun (WGS) entry which is preliminary data.</text>
</comment>
<dbReference type="EMBL" id="ML978123">
    <property type="protein sequence ID" value="KAF2101891.1"/>
    <property type="molecule type" value="Genomic_DNA"/>
</dbReference>
<dbReference type="AlphaFoldDB" id="A0A9P4M8P1"/>
<organism evidence="3 4">
    <name type="scientific">Rhizodiscina lignyota</name>
    <dbReference type="NCBI Taxonomy" id="1504668"/>
    <lineage>
        <taxon>Eukaryota</taxon>
        <taxon>Fungi</taxon>
        <taxon>Dikarya</taxon>
        <taxon>Ascomycota</taxon>
        <taxon>Pezizomycotina</taxon>
        <taxon>Dothideomycetes</taxon>
        <taxon>Pleosporomycetidae</taxon>
        <taxon>Aulographales</taxon>
        <taxon>Rhizodiscinaceae</taxon>
        <taxon>Rhizodiscina</taxon>
    </lineage>
</organism>
<dbReference type="GO" id="GO:0016787">
    <property type="term" value="F:hydrolase activity"/>
    <property type="evidence" value="ECO:0007669"/>
    <property type="project" value="UniProtKB-KW"/>
</dbReference>
<protein>
    <submittedName>
        <fullName evidence="3">Alpha/beta-hydrolase</fullName>
    </submittedName>
</protein>
<feature type="domain" description="BD-FAE-like" evidence="2">
    <location>
        <begin position="23"/>
        <end position="136"/>
    </location>
</feature>
<keyword evidence="4" id="KW-1185">Reference proteome</keyword>
<dbReference type="OrthoDB" id="19653at2759"/>